<geneLocation type="plasmid" evidence="2">
    <name>pnfsy07</name>
</geneLocation>
<dbReference type="Proteomes" id="UP000232003">
    <property type="component" value="Plasmid pNFSY07"/>
</dbReference>
<dbReference type="RefSeq" id="WP_100903853.1">
    <property type="nucleotide sequence ID" value="NZ_CAWNNC010000008.1"/>
</dbReference>
<organism evidence="1 2">
    <name type="scientific">Nostoc flagelliforme CCNUN1</name>
    <dbReference type="NCBI Taxonomy" id="2038116"/>
    <lineage>
        <taxon>Bacteria</taxon>
        <taxon>Bacillati</taxon>
        <taxon>Cyanobacteriota</taxon>
        <taxon>Cyanophyceae</taxon>
        <taxon>Nostocales</taxon>
        <taxon>Nostocaceae</taxon>
        <taxon>Nostoc</taxon>
    </lineage>
</organism>
<evidence type="ECO:0000313" key="2">
    <source>
        <dbReference type="Proteomes" id="UP000232003"/>
    </source>
</evidence>
<protein>
    <recommendedName>
        <fullName evidence="3">DUF5132 domain-containing protein</fullName>
    </recommendedName>
</protein>
<dbReference type="AlphaFoldDB" id="A0A2K8T8B1"/>
<dbReference type="KEGG" id="nfl:COO91_10121"/>
<keyword evidence="2" id="KW-1185">Reference proteome</keyword>
<name>A0A2K8T8B1_9NOSO</name>
<keyword evidence="1" id="KW-0614">Plasmid</keyword>
<sequence length="103" mass="10470">MFELEALLLGLEPMTAAVIGVGALAIAPIVGAVDAATGSNLSDSARSTAKTGLVWVFQAFDKVQSSAAEASESFQDLIAEAKSDIKSSKNGTSEAAPREVTIG</sequence>
<dbReference type="EMBL" id="CP024792">
    <property type="protein sequence ID" value="AUB43912.1"/>
    <property type="molecule type" value="Genomic_DNA"/>
</dbReference>
<evidence type="ECO:0000313" key="1">
    <source>
        <dbReference type="EMBL" id="AUB43912.1"/>
    </source>
</evidence>
<evidence type="ECO:0008006" key="3">
    <source>
        <dbReference type="Google" id="ProtNLM"/>
    </source>
</evidence>
<dbReference type="OrthoDB" id="532127at2"/>
<gene>
    <name evidence="1" type="ORF">COO91_10121</name>
</gene>
<proteinExistence type="predicted"/>
<reference evidence="1 2" key="1">
    <citation type="submission" date="2017-11" db="EMBL/GenBank/DDBJ databases">
        <title>Complete genome of a free-living desiccation-tolerant cyanobacterium and its photosynthetic adaptation to extreme terrestrial habitat.</title>
        <authorList>
            <person name="Shang J."/>
        </authorList>
    </citation>
    <scope>NUCLEOTIDE SEQUENCE [LARGE SCALE GENOMIC DNA]</scope>
    <source>
        <strain evidence="1 2">CCNUN1</strain>
        <plasmid evidence="2">pnfsy07</plasmid>
    </source>
</reference>
<accession>A0A2K8T8B1</accession>